<comment type="caution">
    <text evidence="1">The sequence shown here is derived from an EMBL/GenBank/DDBJ whole genome shotgun (WGS) entry which is preliminary data.</text>
</comment>
<gene>
    <name evidence="1" type="ORF">BJ554DRAFT_4251</name>
</gene>
<organism evidence="1 2">
    <name type="scientific">Olpidium bornovanus</name>
    <dbReference type="NCBI Taxonomy" id="278681"/>
    <lineage>
        <taxon>Eukaryota</taxon>
        <taxon>Fungi</taxon>
        <taxon>Fungi incertae sedis</taxon>
        <taxon>Olpidiomycota</taxon>
        <taxon>Olpidiomycotina</taxon>
        <taxon>Olpidiomycetes</taxon>
        <taxon>Olpidiales</taxon>
        <taxon>Olpidiaceae</taxon>
        <taxon>Olpidium</taxon>
    </lineage>
</organism>
<sequence>MAKPVYIEIPSYDGSSGNRKSVQTSKDVCSPRSAFVKDDAFGEEYHSLASSISSTCISSCWPSPPAGRNFFSIAAAAEEHAKNAPALRNTYFFDHRCGVGFISIPHLGNHVCATTLGIFRIIENWLEEKLFKYTGHGHDNEEFVPILEENVKSTAAGVSTKLEASTWEAELLLRLHKEKQSGVIPAPGSRCRGPYPHWSRVHPGRWQGSCRERGGRRVLSTGSERLSRSVAFANPAFQASRSPVSSRTHGPEHLVPVVLGRVCAPAVTASGGQEASCLEVIAESPEGGLCRPDELTARTDERQSTCLVVKVTSDIKRFDLGQQCELPEPAEPKPLDYCGTSPGCRVGDM</sequence>
<keyword evidence="2" id="KW-1185">Reference proteome</keyword>
<protein>
    <submittedName>
        <fullName evidence="1">Uncharacterized protein</fullName>
    </submittedName>
</protein>
<evidence type="ECO:0000313" key="1">
    <source>
        <dbReference type="EMBL" id="KAG5456104.1"/>
    </source>
</evidence>
<proteinExistence type="predicted"/>
<dbReference type="OrthoDB" id="5590091at2759"/>
<evidence type="ECO:0000313" key="2">
    <source>
        <dbReference type="Proteomes" id="UP000673691"/>
    </source>
</evidence>
<reference evidence="1 2" key="1">
    <citation type="journal article" name="Sci. Rep.">
        <title>Genome-scale phylogenetic analyses confirm Olpidium as the closest living zoosporic fungus to the non-flagellated, terrestrial fungi.</title>
        <authorList>
            <person name="Chang Y."/>
            <person name="Rochon D."/>
            <person name="Sekimoto S."/>
            <person name="Wang Y."/>
            <person name="Chovatia M."/>
            <person name="Sandor L."/>
            <person name="Salamov A."/>
            <person name="Grigoriev I.V."/>
            <person name="Stajich J.E."/>
            <person name="Spatafora J.W."/>
        </authorList>
    </citation>
    <scope>NUCLEOTIDE SEQUENCE [LARGE SCALE GENOMIC DNA]</scope>
    <source>
        <strain evidence="1">S191</strain>
    </source>
</reference>
<feature type="non-terminal residue" evidence="1">
    <location>
        <position position="349"/>
    </location>
</feature>
<accession>A0A8H7ZMH6</accession>
<dbReference type="AlphaFoldDB" id="A0A8H7ZMH6"/>
<dbReference type="EMBL" id="JAEFCI010012284">
    <property type="protein sequence ID" value="KAG5456104.1"/>
    <property type="molecule type" value="Genomic_DNA"/>
</dbReference>
<dbReference type="Proteomes" id="UP000673691">
    <property type="component" value="Unassembled WGS sequence"/>
</dbReference>
<name>A0A8H7ZMH6_9FUNG</name>